<dbReference type="PANTHER" id="PTHR30575">
    <property type="entry name" value="PEPTIDASE M20"/>
    <property type="match status" value="1"/>
</dbReference>
<dbReference type="InterPro" id="IPR036264">
    <property type="entry name" value="Bact_exopeptidase_dim_dom"/>
</dbReference>
<gene>
    <name evidence="3" type="ORF">AAF712_009692</name>
</gene>
<evidence type="ECO:0000313" key="3">
    <source>
        <dbReference type="EMBL" id="KAL0063383.1"/>
    </source>
</evidence>
<comment type="similarity">
    <text evidence="1">Belongs to the peptidase M20A family.</text>
</comment>
<dbReference type="EMBL" id="JBBXMP010000082">
    <property type="protein sequence ID" value="KAL0063383.1"/>
    <property type="molecule type" value="Genomic_DNA"/>
</dbReference>
<evidence type="ECO:0000256" key="1">
    <source>
        <dbReference type="PIRNR" id="PIRNR037226"/>
    </source>
</evidence>
<evidence type="ECO:0000259" key="2">
    <source>
        <dbReference type="Pfam" id="PF07687"/>
    </source>
</evidence>
<comment type="caution">
    <text evidence="3">The sequence shown here is derived from an EMBL/GenBank/DDBJ whole genome shotgun (WGS) entry which is preliminary data.</text>
</comment>
<accession>A0ABR2ZPQ2</accession>
<sequence length="427" mass="46565">MTAKDEDWNTILWRPGDSDTSNLDTESEIWNTDYLATITETISSLSNDLRELKHKTHDVLVDFMKRQGGWNVTDNDELPTGWLATYESPEATKDTRVIGINSEMDALPNIGHACGHNLIAITGVAVALGIKAVLEKHHLPGKIELLGTPAEERGQGKVRLLKTGAYKNMAACLMAHPAPGPRNTVSLTSSLAVKKIEVEFFGHTAHAALSPWEGKNALDAAVVAYNSIAALRQQMHPTWRVHGILEGKDWAFNVIPAYAKYIAGVRAPTRAEVEIAVKRILPCFEAAATATGCTSKITVYDGMYDLRQNLGLGRDVEKTFKAKYGRIEREKWGIKSASTDFGNVGYELPALHPGYAIPTVPDGGNHTVLFASAAATDEAHRATLDIAEALALTGVRVVVDDEWYEKEVRAAFETDKVKREQGVPGVA</sequence>
<dbReference type="Gene3D" id="3.40.630.10">
    <property type="entry name" value="Zn peptidases"/>
    <property type="match status" value="1"/>
</dbReference>
<dbReference type="SUPFAM" id="SSF55031">
    <property type="entry name" value="Bacterial exopeptidase dimerisation domain"/>
    <property type="match status" value="1"/>
</dbReference>
<dbReference type="InterPro" id="IPR011650">
    <property type="entry name" value="Peptidase_M20_dimer"/>
</dbReference>
<protein>
    <recommendedName>
        <fullName evidence="1">Peptidase M20 domain-containing protein 2</fullName>
    </recommendedName>
</protein>
<dbReference type="InterPro" id="IPR017144">
    <property type="entry name" value="Xaa-Arg_dipeptidase"/>
</dbReference>
<dbReference type="Gene3D" id="3.30.70.360">
    <property type="match status" value="1"/>
</dbReference>
<name>A0ABR2ZPQ2_9AGAR</name>
<proteinExistence type="inferred from homology"/>
<dbReference type="SUPFAM" id="SSF53187">
    <property type="entry name" value="Zn-dependent exopeptidases"/>
    <property type="match status" value="1"/>
</dbReference>
<reference evidence="3 4" key="1">
    <citation type="submission" date="2024-05" db="EMBL/GenBank/DDBJ databases">
        <title>A draft genome resource for the thread blight pathogen Marasmius tenuissimus strain MS-2.</title>
        <authorList>
            <person name="Yulfo-Soto G.E."/>
            <person name="Baruah I.K."/>
            <person name="Amoako-Attah I."/>
            <person name="Bukari Y."/>
            <person name="Meinhardt L.W."/>
            <person name="Bailey B.A."/>
            <person name="Cohen S.P."/>
        </authorList>
    </citation>
    <scope>NUCLEOTIDE SEQUENCE [LARGE SCALE GENOMIC DNA]</scope>
    <source>
        <strain evidence="3 4">MS-2</strain>
    </source>
</reference>
<keyword evidence="4" id="KW-1185">Reference proteome</keyword>
<evidence type="ECO:0000313" key="4">
    <source>
        <dbReference type="Proteomes" id="UP001437256"/>
    </source>
</evidence>
<dbReference type="PANTHER" id="PTHR30575:SF0">
    <property type="entry name" value="XAA-ARG DIPEPTIDASE"/>
    <property type="match status" value="1"/>
</dbReference>
<dbReference type="PIRSF" id="PIRSF037226">
    <property type="entry name" value="Amidohydrolase_ACY1L2_prd"/>
    <property type="match status" value="1"/>
</dbReference>
<dbReference type="Proteomes" id="UP001437256">
    <property type="component" value="Unassembled WGS sequence"/>
</dbReference>
<dbReference type="Pfam" id="PF07687">
    <property type="entry name" value="M20_dimer"/>
    <property type="match status" value="1"/>
</dbReference>
<dbReference type="InterPro" id="IPR052030">
    <property type="entry name" value="Peptidase_M20/M20A_hydrolases"/>
</dbReference>
<feature type="domain" description="Peptidase M20 dimerisation" evidence="2">
    <location>
        <begin position="195"/>
        <end position="281"/>
    </location>
</feature>
<dbReference type="CDD" id="cd05672">
    <property type="entry name" value="M20_ACY1L2-like"/>
    <property type="match status" value="1"/>
</dbReference>
<organism evidence="3 4">
    <name type="scientific">Marasmius tenuissimus</name>
    <dbReference type="NCBI Taxonomy" id="585030"/>
    <lineage>
        <taxon>Eukaryota</taxon>
        <taxon>Fungi</taxon>
        <taxon>Dikarya</taxon>
        <taxon>Basidiomycota</taxon>
        <taxon>Agaricomycotina</taxon>
        <taxon>Agaricomycetes</taxon>
        <taxon>Agaricomycetidae</taxon>
        <taxon>Agaricales</taxon>
        <taxon>Marasmiineae</taxon>
        <taxon>Marasmiaceae</taxon>
        <taxon>Marasmius</taxon>
    </lineage>
</organism>